<evidence type="ECO:0000256" key="2">
    <source>
        <dbReference type="ARBA" id="ARBA00010944"/>
    </source>
</evidence>
<name>A0A4R6M4R5_9GAMM</name>
<organism evidence="8 9">
    <name type="scientific">Marinomonas balearica</name>
    <dbReference type="NCBI Taxonomy" id="491947"/>
    <lineage>
        <taxon>Bacteria</taxon>
        <taxon>Pseudomonadati</taxon>
        <taxon>Pseudomonadota</taxon>
        <taxon>Gammaproteobacteria</taxon>
        <taxon>Oceanospirillales</taxon>
        <taxon>Oceanospirillaceae</taxon>
        <taxon>Marinomonas</taxon>
    </lineage>
</organism>
<reference evidence="8 9" key="1">
    <citation type="submission" date="2019-03" db="EMBL/GenBank/DDBJ databases">
        <title>Genomic Encyclopedia of Type Strains, Phase III (KMG-III): the genomes of soil and plant-associated and newly described type strains.</title>
        <authorList>
            <person name="Whitman W."/>
        </authorList>
    </citation>
    <scope>NUCLEOTIDE SEQUENCE [LARGE SCALE GENOMIC DNA]</scope>
    <source>
        <strain evidence="8 9">CECT 7378</strain>
    </source>
</reference>
<comment type="catalytic activity">
    <reaction evidence="5 6">
        <text>dTDP-beta-L-rhamnose + NADP(+) = dTDP-4-dehydro-beta-L-rhamnose + NADPH + H(+)</text>
        <dbReference type="Rhea" id="RHEA:21796"/>
        <dbReference type="ChEBI" id="CHEBI:15378"/>
        <dbReference type="ChEBI" id="CHEBI:57510"/>
        <dbReference type="ChEBI" id="CHEBI:57783"/>
        <dbReference type="ChEBI" id="CHEBI:58349"/>
        <dbReference type="ChEBI" id="CHEBI:62830"/>
        <dbReference type="EC" id="1.1.1.133"/>
    </reaction>
</comment>
<evidence type="ECO:0000259" key="7">
    <source>
        <dbReference type="Pfam" id="PF04321"/>
    </source>
</evidence>
<keyword evidence="6" id="KW-0560">Oxidoreductase</keyword>
<dbReference type="GO" id="GO:0019305">
    <property type="term" value="P:dTDP-rhamnose biosynthetic process"/>
    <property type="evidence" value="ECO:0007669"/>
    <property type="project" value="UniProtKB-UniPathway"/>
</dbReference>
<comment type="function">
    <text evidence="6">Catalyzes the reduction of dTDP-6-deoxy-L-lyxo-4-hexulose to yield dTDP-L-rhamnose.</text>
</comment>
<proteinExistence type="inferred from homology"/>
<gene>
    <name evidence="8" type="ORF">DFP79_2866</name>
</gene>
<dbReference type="Gene3D" id="3.40.50.720">
    <property type="entry name" value="NAD(P)-binding Rossmann-like Domain"/>
    <property type="match status" value="1"/>
</dbReference>
<evidence type="ECO:0000256" key="6">
    <source>
        <dbReference type="RuleBase" id="RU364082"/>
    </source>
</evidence>
<keyword evidence="6" id="KW-0521">NADP</keyword>
<dbReference type="AlphaFoldDB" id="A0A4R6M4R5"/>
<comment type="pathway">
    <text evidence="1 6">Carbohydrate biosynthesis; dTDP-L-rhamnose biosynthesis.</text>
</comment>
<protein>
    <recommendedName>
        <fullName evidence="4 6">dTDP-4-dehydrorhamnose reductase</fullName>
        <ecNumber evidence="3 6">1.1.1.133</ecNumber>
    </recommendedName>
</protein>
<evidence type="ECO:0000313" key="9">
    <source>
        <dbReference type="Proteomes" id="UP000294656"/>
    </source>
</evidence>
<dbReference type="EC" id="1.1.1.133" evidence="3 6"/>
<evidence type="ECO:0000256" key="5">
    <source>
        <dbReference type="ARBA" id="ARBA00048200"/>
    </source>
</evidence>
<dbReference type="PANTHER" id="PTHR10491:SF4">
    <property type="entry name" value="METHIONINE ADENOSYLTRANSFERASE 2 SUBUNIT BETA"/>
    <property type="match status" value="1"/>
</dbReference>
<dbReference type="Gene3D" id="3.90.25.10">
    <property type="entry name" value="UDP-galactose 4-epimerase, domain 1"/>
    <property type="match status" value="1"/>
</dbReference>
<dbReference type="PANTHER" id="PTHR10491">
    <property type="entry name" value="DTDP-4-DEHYDRORHAMNOSE REDUCTASE"/>
    <property type="match status" value="1"/>
</dbReference>
<dbReference type="SUPFAM" id="SSF51735">
    <property type="entry name" value="NAD(P)-binding Rossmann-fold domains"/>
    <property type="match status" value="1"/>
</dbReference>
<sequence>MSSLDNMVINKPIRILLLGSDTELGEAIRDYKQVENEFQWFECATKDVVRLLANDDLESNVDFVVDAYSLRHAPENTYEEFTQLVQDKLVNLNVPIFMMSSVRVFSGEQNAAYTENDIPDSDSHYENALMSMENILLNNERNVVLRTGWLFSGMHDDFVSSTIGLVQSGVNLAYQDNVIGCPTPVTDVARVTHSMIKQSYNGAENWGVYHYCCAEEVSWLGLVEAILATASQFDPKAQSEMDSINDSLANEEGGLSIQRQSLSCRKIFNHYGIKQRSWRPTLRKLIKDLYQR</sequence>
<comment type="cofactor">
    <cofactor evidence="6">
        <name>Mg(2+)</name>
        <dbReference type="ChEBI" id="CHEBI:18420"/>
    </cofactor>
    <text evidence="6">Binds 1 Mg(2+) ion per monomer.</text>
</comment>
<dbReference type="InterPro" id="IPR029903">
    <property type="entry name" value="RmlD-like-bd"/>
</dbReference>
<dbReference type="EMBL" id="SNXC01000014">
    <property type="protein sequence ID" value="TDO96293.1"/>
    <property type="molecule type" value="Genomic_DNA"/>
</dbReference>
<evidence type="ECO:0000256" key="1">
    <source>
        <dbReference type="ARBA" id="ARBA00004781"/>
    </source>
</evidence>
<dbReference type="GO" id="GO:0009243">
    <property type="term" value="P:O antigen biosynthetic process"/>
    <property type="evidence" value="ECO:0007669"/>
    <property type="project" value="UniProtKB-UniPathway"/>
</dbReference>
<dbReference type="InterPro" id="IPR005913">
    <property type="entry name" value="dTDP_dehydrorham_reduct"/>
</dbReference>
<accession>A0A4R6M4R5</accession>
<dbReference type="UniPathway" id="UPA00281"/>
<feature type="domain" description="RmlD-like substrate binding" evidence="7">
    <location>
        <begin position="87"/>
        <end position="289"/>
    </location>
</feature>
<dbReference type="UniPathway" id="UPA00124"/>
<dbReference type="Pfam" id="PF04321">
    <property type="entry name" value="RmlD_sub_bind"/>
    <property type="match status" value="1"/>
</dbReference>
<evidence type="ECO:0000313" key="8">
    <source>
        <dbReference type="EMBL" id="TDO96293.1"/>
    </source>
</evidence>
<evidence type="ECO:0000256" key="4">
    <source>
        <dbReference type="ARBA" id="ARBA00017099"/>
    </source>
</evidence>
<comment type="caution">
    <text evidence="8">The sequence shown here is derived from an EMBL/GenBank/DDBJ whole genome shotgun (WGS) entry which is preliminary data.</text>
</comment>
<dbReference type="RefSeq" id="WP_243730278.1">
    <property type="nucleotide sequence ID" value="NZ_SNXC01000014.1"/>
</dbReference>
<dbReference type="InterPro" id="IPR036291">
    <property type="entry name" value="NAD(P)-bd_dom_sf"/>
</dbReference>
<evidence type="ECO:0000256" key="3">
    <source>
        <dbReference type="ARBA" id="ARBA00012929"/>
    </source>
</evidence>
<comment type="similarity">
    <text evidence="2 6">Belongs to the dTDP-4-dehydrorhamnose reductase family.</text>
</comment>
<keyword evidence="9" id="KW-1185">Reference proteome</keyword>
<dbReference type="Proteomes" id="UP000294656">
    <property type="component" value="Unassembled WGS sequence"/>
</dbReference>
<dbReference type="GO" id="GO:0008831">
    <property type="term" value="F:dTDP-4-dehydrorhamnose reductase activity"/>
    <property type="evidence" value="ECO:0007669"/>
    <property type="project" value="UniProtKB-EC"/>
</dbReference>